<proteinExistence type="predicted"/>
<sequence length="447" mass="49375">MKKATFLASALLGASIFVAGCSEETHTDHEPAMEQEMDENMNEEIEHEGMDHGDMDHDQMDSDDSNEDAHQSHNNQGEKTDDAEEPHSFNEAATEQLLVSNTKNITRLNEDNPITLSIHVSQMIWPSTHEENQPGTVILAPVNNWQYSLAALTLVHHPNDGPILYYDEEINDDVLNELNRLNPKGNNEGIEVLAVGELSESERSKLTAFEVKTINENNPAAFAQMVEEEFSKTIDTVEEAVIIGSMEDTAKEYTLTAANWISHMNESLLYVNSNTIPEETKEALAQREGSAQIYVLGPEEMINQSVVSALEEYGDVVRIEGENAVSQSIEMASFKDTETGFGWGITEPGHGLVFASTASPELAIAAAPFAHLGKHAPMIWLDEGELTQDLYNYLAQVKPEFQEDPTEGPYNHGYLLGTFDTISFNTQGILDEKLEIVSADGDGHGQH</sequence>
<name>A0AAJ2NKW5_ALKPS</name>
<feature type="region of interest" description="Disordered" evidence="1">
    <location>
        <begin position="49"/>
        <end position="87"/>
    </location>
</feature>
<protein>
    <submittedName>
        <fullName evidence="3">Cell wall-binding repeat-containing protein</fullName>
    </submittedName>
</protein>
<dbReference type="EMBL" id="JAWJAY010000001">
    <property type="protein sequence ID" value="MDV2884992.1"/>
    <property type="molecule type" value="Genomic_DNA"/>
</dbReference>
<feature type="compositionally biased region" description="Basic and acidic residues" evidence="1">
    <location>
        <begin position="67"/>
        <end position="87"/>
    </location>
</feature>
<comment type="caution">
    <text evidence="3">The sequence shown here is derived from an EMBL/GenBank/DDBJ whole genome shotgun (WGS) entry which is preliminary data.</text>
</comment>
<feature type="signal peptide" evidence="2">
    <location>
        <begin position="1"/>
        <end position="19"/>
    </location>
</feature>
<evidence type="ECO:0000256" key="2">
    <source>
        <dbReference type="SAM" id="SignalP"/>
    </source>
</evidence>
<organism evidence="3 4">
    <name type="scientific">Alkalihalophilus pseudofirmus</name>
    <name type="common">Bacillus pseudofirmus</name>
    <dbReference type="NCBI Taxonomy" id="79885"/>
    <lineage>
        <taxon>Bacteria</taxon>
        <taxon>Bacillati</taxon>
        <taxon>Bacillota</taxon>
        <taxon>Bacilli</taxon>
        <taxon>Bacillales</taxon>
        <taxon>Bacillaceae</taxon>
        <taxon>Alkalihalophilus</taxon>
    </lineage>
</organism>
<gene>
    <name evidence="3" type="ORF">RYX45_07355</name>
</gene>
<feature type="chain" id="PRO_5042552150" evidence="2">
    <location>
        <begin position="20"/>
        <end position="447"/>
    </location>
</feature>
<feature type="compositionally biased region" description="Basic and acidic residues" evidence="1">
    <location>
        <begin position="49"/>
        <end position="60"/>
    </location>
</feature>
<dbReference type="AlphaFoldDB" id="A0AAJ2NKW5"/>
<dbReference type="Proteomes" id="UP001285636">
    <property type="component" value="Unassembled WGS sequence"/>
</dbReference>
<evidence type="ECO:0000313" key="3">
    <source>
        <dbReference type="EMBL" id="MDV2884992.1"/>
    </source>
</evidence>
<accession>A0AAJ2NKW5</accession>
<dbReference type="PROSITE" id="PS51257">
    <property type="entry name" value="PROKAR_LIPOPROTEIN"/>
    <property type="match status" value="1"/>
</dbReference>
<reference evidence="3" key="1">
    <citation type="submission" date="2023-10" db="EMBL/GenBank/DDBJ databases">
        <title>Screening of Alkalihalophilus pseudofirmusBZ-TG-HK211 and Its Alleviation of Salt Stress on Rapeseed Growth.</title>
        <authorList>
            <person name="Zhao B."/>
            <person name="Guo T."/>
        </authorList>
    </citation>
    <scope>NUCLEOTIDE SEQUENCE</scope>
    <source>
        <strain evidence="3">BZ-TG-HK211</strain>
    </source>
</reference>
<evidence type="ECO:0000256" key="1">
    <source>
        <dbReference type="SAM" id="MobiDB-lite"/>
    </source>
</evidence>
<dbReference type="RefSeq" id="WP_323466407.1">
    <property type="nucleotide sequence ID" value="NZ_CP144224.1"/>
</dbReference>
<evidence type="ECO:0000313" key="4">
    <source>
        <dbReference type="Proteomes" id="UP001285636"/>
    </source>
</evidence>
<keyword evidence="2" id="KW-0732">Signal</keyword>